<reference evidence="2 3" key="1">
    <citation type="submission" date="2006-10" db="EMBL/GenBank/DDBJ databases">
        <title>Complete sequence of Syntrophobacter fumaroxidans MPOB.</title>
        <authorList>
            <consortium name="US DOE Joint Genome Institute"/>
            <person name="Copeland A."/>
            <person name="Lucas S."/>
            <person name="Lapidus A."/>
            <person name="Barry K."/>
            <person name="Detter J.C."/>
            <person name="Glavina del Rio T."/>
            <person name="Hammon N."/>
            <person name="Israni S."/>
            <person name="Pitluck S."/>
            <person name="Goltsman E.G."/>
            <person name="Martinez M."/>
            <person name="Schmutz J."/>
            <person name="Larimer F."/>
            <person name="Land M."/>
            <person name="Hauser L."/>
            <person name="Kyrpides N."/>
            <person name="Kim E."/>
            <person name="Boone D.R."/>
            <person name="Brockman F."/>
            <person name="Culley D."/>
            <person name="Ferry J."/>
            <person name="Gunsalus R."/>
            <person name="McInerney M.J."/>
            <person name="Morrison M."/>
            <person name="Plugge C."/>
            <person name="Rohlin L."/>
            <person name="Scholten J."/>
            <person name="Sieber J."/>
            <person name="Stams A.J.M."/>
            <person name="Worm P."/>
            <person name="Henstra A.M."/>
            <person name="Richardson P."/>
        </authorList>
    </citation>
    <scope>NUCLEOTIDE SEQUENCE [LARGE SCALE GENOMIC DNA]</scope>
    <source>
        <strain evidence="3">DSM 10017 / MPOB</strain>
    </source>
</reference>
<dbReference type="AlphaFoldDB" id="A0LN74"/>
<accession>A0LN74</accession>
<dbReference type="KEGG" id="sfu:Sfum_3203"/>
<dbReference type="Proteomes" id="UP000001784">
    <property type="component" value="Chromosome"/>
</dbReference>
<protein>
    <recommendedName>
        <fullName evidence="1">Putative regulatory protein FmdB zinc ribbon domain-containing protein</fullName>
    </recommendedName>
</protein>
<dbReference type="NCBIfam" id="TIGR02605">
    <property type="entry name" value="CxxC_CxxC_SSSS"/>
    <property type="match status" value="1"/>
</dbReference>
<dbReference type="OrthoDB" id="9813321at2"/>
<dbReference type="EMBL" id="CP000478">
    <property type="protein sequence ID" value="ABK18876.1"/>
    <property type="molecule type" value="Genomic_DNA"/>
</dbReference>
<feature type="domain" description="Putative regulatory protein FmdB zinc ribbon" evidence="1">
    <location>
        <begin position="1"/>
        <end position="41"/>
    </location>
</feature>
<dbReference type="STRING" id="335543.Sfum_3203"/>
<dbReference type="eggNOG" id="COG2331">
    <property type="taxonomic scope" value="Bacteria"/>
</dbReference>
<keyword evidence="3" id="KW-1185">Reference proteome</keyword>
<sequence>MPIFEYQCCKCGEEFETLVFRSDEPVSCPKCDCAEVRKMMSVCGFKSGGDKGAAGSRMGTGASSCAGCAGGSCSTCH</sequence>
<evidence type="ECO:0000313" key="2">
    <source>
        <dbReference type="EMBL" id="ABK18876.1"/>
    </source>
</evidence>
<dbReference type="Pfam" id="PF09723">
    <property type="entry name" value="Zn_ribbon_8"/>
    <property type="match status" value="1"/>
</dbReference>
<dbReference type="InParanoid" id="A0LN74"/>
<evidence type="ECO:0000259" key="1">
    <source>
        <dbReference type="SMART" id="SM00834"/>
    </source>
</evidence>
<dbReference type="HOGENOM" id="CLU_136025_4_0_7"/>
<proteinExistence type="predicted"/>
<organism evidence="2 3">
    <name type="scientific">Syntrophobacter fumaroxidans (strain DSM 10017 / MPOB)</name>
    <dbReference type="NCBI Taxonomy" id="335543"/>
    <lineage>
        <taxon>Bacteria</taxon>
        <taxon>Pseudomonadati</taxon>
        <taxon>Thermodesulfobacteriota</taxon>
        <taxon>Syntrophobacteria</taxon>
        <taxon>Syntrophobacterales</taxon>
        <taxon>Syntrophobacteraceae</taxon>
        <taxon>Syntrophobacter</taxon>
    </lineage>
</organism>
<dbReference type="InterPro" id="IPR013429">
    <property type="entry name" value="Regulatory_FmdB_Zinc_ribbon"/>
</dbReference>
<name>A0LN74_SYNFM</name>
<gene>
    <name evidence="2" type="ordered locus">Sfum_3203</name>
</gene>
<dbReference type="SMART" id="SM00834">
    <property type="entry name" value="CxxC_CXXC_SSSS"/>
    <property type="match status" value="1"/>
</dbReference>
<evidence type="ECO:0000313" key="3">
    <source>
        <dbReference type="Proteomes" id="UP000001784"/>
    </source>
</evidence>